<dbReference type="EMBL" id="JAWDGP010006574">
    <property type="protein sequence ID" value="KAK3738750.1"/>
    <property type="molecule type" value="Genomic_DNA"/>
</dbReference>
<dbReference type="GO" id="GO:0070736">
    <property type="term" value="F:protein-glycine ligase activity, initiating"/>
    <property type="evidence" value="ECO:0007669"/>
    <property type="project" value="TreeGrafter"/>
</dbReference>
<keyword evidence="11" id="KW-1185">Reference proteome</keyword>
<feature type="compositionally biased region" description="Polar residues" evidence="8">
    <location>
        <begin position="444"/>
        <end position="472"/>
    </location>
</feature>
<evidence type="ECO:0000256" key="3">
    <source>
        <dbReference type="ARBA" id="ARBA00022598"/>
    </source>
</evidence>
<dbReference type="InterPro" id="IPR004344">
    <property type="entry name" value="TTL/TTLL_fam"/>
</dbReference>
<dbReference type="AlphaFoldDB" id="A0AAE0YAF6"/>
<dbReference type="Pfam" id="PF03133">
    <property type="entry name" value="TTL"/>
    <property type="match status" value="1"/>
</dbReference>
<dbReference type="Proteomes" id="UP001283361">
    <property type="component" value="Unassembled WGS sequence"/>
</dbReference>
<keyword evidence="5 7" id="KW-0067">ATP-binding</keyword>
<organism evidence="10 11">
    <name type="scientific">Elysia crispata</name>
    <name type="common">lettuce slug</name>
    <dbReference type="NCBI Taxonomy" id="231223"/>
    <lineage>
        <taxon>Eukaryota</taxon>
        <taxon>Metazoa</taxon>
        <taxon>Spiralia</taxon>
        <taxon>Lophotrochozoa</taxon>
        <taxon>Mollusca</taxon>
        <taxon>Gastropoda</taxon>
        <taxon>Heterobranchia</taxon>
        <taxon>Euthyneura</taxon>
        <taxon>Panpulmonata</taxon>
        <taxon>Sacoglossa</taxon>
        <taxon>Placobranchoidea</taxon>
        <taxon>Plakobranchidae</taxon>
        <taxon>Elysia</taxon>
    </lineage>
</organism>
<evidence type="ECO:0000256" key="6">
    <source>
        <dbReference type="ARBA" id="ARBA00023212"/>
    </source>
</evidence>
<dbReference type="PROSITE" id="PS50975">
    <property type="entry name" value="ATP_GRASP"/>
    <property type="match status" value="1"/>
</dbReference>
<feature type="region of interest" description="Disordered" evidence="8">
    <location>
        <begin position="959"/>
        <end position="978"/>
    </location>
</feature>
<proteinExistence type="predicted"/>
<keyword evidence="3" id="KW-0436">Ligase</keyword>
<name>A0AAE0YAF6_9GAST</name>
<evidence type="ECO:0000256" key="2">
    <source>
        <dbReference type="ARBA" id="ARBA00022490"/>
    </source>
</evidence>
<evidence type="ECO:0000256" key="1">
    <source>
        <dbReference type="ARBA" id="ARBA00004245"/>
    </source>
</evidence>
<feature type="domain" description="ATP-grasp" evidence="9">
    <location>
        <begin position="324"/>
        <end position="368"/>
    </location>
</feature>
<dbReference type="GO" id="GO:0005930">
    <property type="term" value="C:axoneme"/>
    <property type="evidence" value="ECO:0007669"/>
    <property type="project" value="TreeGrafter"/>
</dbReference>
<evidence type="ECO:0000313" key="11">
    <source>
        <dbReference type="Proteomes" id="UP001283361"/>
    </source>
</evidence>
<dbReference type="PANTHER" id="PTHR45870">
    <property type="entry name" value="TUBULIN MONOGLYCYLASE TTLL3"/>
    <property type="match status" value="1"/>
</dbReference>
<dbReference type="SUPFAM" id="SSF56059">
    <property type="entry name" value="Glutathione synthetase ATP-binding domain-like"/>
    <property type="match status" value="1"/>
</dbReference>
<dbReference type="GO" id="GO:0060271">
    <property type="term" value="P:cilium assembly"/>
    <property type="evidence" value="ECO:0007669"/>
    <property type="project" value="TreeGrafter"/>
</dbReference>
<protein>
    <recommendedName>
        <fullName evidence="9">ATP-grasp domain-containing protein</fullName>
    </recommendedName>
</protein>
<reference evidence="10" key="1">
    <citation type="journal article" date="2023" name="G3 (Bethesda)">
        <title>A reference genome for the long-term kleptoplast-retaining sea slug Elysia crispata morphotype clarki.</title>
        <authorList>
            <person name="Eastman K.E."/>
            <person name="Pendleton A.L."/>
            <person name="Shaikh M.A."/>
            <person name="Suttiyut T."/>
            <person name="Ogas R."/>
            <person name="Tomko P."/>
            <person name="Gavelis G."/>
            <person name="Widhalm J.R."/>
            <person name="Wisecaver J.H."/>
        </authorList>
    </citation>
    <scope>NUCLEOTIDE SEQUENCE</scope>
    <source>
        <strain evidence="10">ECLA1</strain>
    </source>
</reference>
<keyword evidence="6" id="KW-0206">Cytoskeleton</keyword>
<accession>A0AAE0YAF6</accession>
<dbReference type="FunFam" id="3.30.470.20:FF:000032">
    <property type="entry name" value="tubulin monoglycylase TTLL3 isoform X2"/>
    <property type="match status" value="1"/>
</dbReference>
<evidence type="ECO:0000256" key="8">
    <source>
        <dbReference type="SAM" id="MobiDB-lite"/>
    </source>
</evidence>
<evidence type="ECO:0000256" key="4">
    <source>
        <dbReference type="ARBA" id="ARBA00022741"/>
    </source>
</evidence>
<feature type="region of interest" description="Disordered" evidence="8">
    <location>
        <begin position="435"/>
        <end position="501"/>
    </location>
</feature>
<feature type="region of interest" description="Disordered" evidence="8">
    <location>
        <begin position="528"/>
        <end position="557"/>
    </location>
</feature>
<dbReference type="Gene3D" id="3.30.470.20">
    <property type="entry name" value="ATP-grasp fold, B domain"/>
    <property type="match status" value="1"/>
</dbReference>
<dbReference type="GO" id="GO:0046872">
    <property type="term" value="F:metal ion binding"/>
    <property type="evidence" value="ECO:0007669"/>
    <property type="project" value="InterPro"/>
</dbReference>
<evidence type="ECO:0000256" key="5">
    <source>
        <dbReference type="ARBA" id="ARBA00022840"/>
    </source>
</evidence>
<feature type="region of interest" description="Disordered" evidence="8">
    <location>
        <begin position="664"/>
        <end position="686"/>
    </location>
</feature>
<evidence type="ECO:0000259" key="9">
    <source>
        <dbReference type="PROSITE" id="PS50975"/>
    </source>
</evidence>
<gene>
    <name evidence="10" type="ORF">RRG08_035630</name>
</gene>
<comment type="caution">
    <text evidence="10">The sequence shown here is derived from an EMBL/GenBank/DDBJ whole genome shotgun (WGS) entry which is preliminary data.</text>
</comment>
<dbReference type="GO" id="GO:0003341">
    <property type="term" value="P:cilium movement"/>
    <property type="evidence" value="ECO:0007669"/>
    <property type="project" value="TreeGrafter"/>
</dbReference>
<evidence type="ECO:0000313" key="10">
    <source>
        <dbReference type="EMBL" id="KAK3738750.1"/>
    </source>
</evidence>
<comment type="subcellular location">
    <subcellularLocation>
        <location evidence="1">Cytoplasm</location>
        <location evidence="1">Cytoskeleton</location>
    </subcellularLocation>
</comment>
<dbReference type="GO" id="GO:0005524">
    <property type="term" value="F:ATP binding"/>
    <property type="evidence" value="ECO:0007669"/>
    <property type="project" value="UniProtKB-UniRule"/>
</dbReference>
<keyword evidence="4 7" id="KW-0547">Nucleotide-binding</keyword>
<dbReference type="PANTHER" id="PTHR45870:SF2">
    <property type="entry name" value="TUBULIN MONOGLYCYLASE TTLL3"/>
    <property type="match status" value="1"/>
</dbReference>
<feature type="compositionally biased region" description="Polar residues" evidence="8">
    <location>
        <begin position="484"/>
        <end position="495"/>
    </location>
</feature>
<dbReference type="InterPro" id="IPR011761">
    <property type="entry name" value="ATP-grasp"/>
</dbReference>
<dbReference type="InterPro" id="IPR051437">
    <property type="entry name" value="TTLL_monoglycylase"/>
</dbReference>
<keyword evidence="2" id="KW-0963">Cytoplasm</keyword>
<sequence length="1014" mass="111655">MLYLKGLSGYVIVNSDLLMLADLKSAIFLSQASLIASASHFTALVQPKPMPGKQKKRKKVKIPSKVLETAVYQCEKFLATKDHVDIDVPKEVGELTDQQWDDLIQWYYQLVHEEGKFSRLSSSLLSQCESLNVRLSQRWPQYEMDGTKNVWIVKPGAKSRGRGIICYEKLEDMLKLVSSQVVKKDGKYVVQKYMERPLLVYNTKFDIRQWFLVTDWNPLTLYFYRDSYLRFCSQQFTLDDFDQSIHLSNNAIQKHYKNGPRSSSLPDENMWTHLEFKDYLASRHQPDAWDHIIYPSMKRAIICALLVTQDLVEYRKASFELYGADFMLTEDLKPWLIEINSSPSMESSTAVTSKLCTAVLDDTLKVVVDRRFDKNCDIGAFELAFKQPVVNVPPYIGINLCVEGQPIRRPQGLQPRSSIAPTSDVLFTPRTVTMRHTNADRSPLKNSNSQGLFGGSNSAGPNLENASLGSNQNHHHAGRKENRASTPEAISSSKSLVGKHQPREIAAKVGSFRSAPGHSEKMKFNLKGNVGNTDQSESGDGATFSPGKQIKNSDSSKKVLDSCTIGSVLDPANPGSSNPAIPRIGDGMGATDLAIHNGPPSGSMRVLPNTPYLAGLNQRRYISKTSVSNIYTIPAGPNSDRGGPVGSIKSSSSRTLAVNNVESTDLQTFKPSSHSKGSGGVSASPGGESVNGLTISGSIISLPRACALCGRGGNLHLSAADPNCRCQQDSVLVASLQGGVGLEDSKLSPEVDVEYNIHKNQASGKQKKAKIVQQQLQRKSTSVTPIRLGMVSITDGGEPHPPNTEEAVEKNYASLKSIRPLSASTIDQCLVPSPHRPNVHHRKLLRKSAMASMSSVSAHPPDNGFNPRQNFFHSQHHLHSPSIRHKQNLQGFTSSWQALASSSGAPSSIQELIYSPLHPLFYQHQRHMLVHPTSYRPMRTGYQKSFTGCMHAGARITSNAGGGSREYHTTQKSSPSMASSGKFWTNIGLADGYEQRWSPLSVVAHRRAQLKQPK</sequence>
<evidence type="ECO:0000256" key="7">
    <source>
        <dbReference type="PROSITE-ProRule" id="PRU00409"/>
    </source>
</evidence>
<dbReference type="PROSITE" id="PS51221">
    <property type="entry name" value="TTL"/>
    <property type="match status" value="1"/>
</dbReference>
<dbReference type="GO" id="GO:0015630">
    <property type="term" value="C:microtubule cytoskeleton"/>
    <property type="evidence" value="ECO:0007669"/>
    <property type="project" value="TreeGrafter"/>
</dbReference>
<feature type="compositionally biased region" description="Polar residues" evidence="8">
    <location>
        <begin position="664"/>
        <end position="676"/>
    </location>
</feature>